<sequence length="79" mass="8827">MSAVFRTAQNLKDVTATDELMLGNFTAVEVVAELETLREKVDKSMKQLDTTSKELSDTKEELVRQIAALIHGDEVMNND</sequence>
<gene>
    <name evidence="2" type="ORF">BT96DRAFT_997537</name>
</gene>
<protein>
    <submittedName>
        <fullName evidence="2">Uncharacterized protein</fullName>
    </submittedName>
</protein>
<evidence type="ECO:0000313" key="3">
    <source>
        <dbReference type="Proteomes" id="UP000799118"/>
    </source>
</evidence>
<accession>A0A6A4HEU8</accession>
<dbReference type="EMBL" id="ML769528">
    <property type="protein sequence ID" value="KAE9395624.1"/>
    <property type="molecule type" value="Genomic_DNA"/>
</dbReference>
<name>A0A6A4HEU8_9AGAR</name>
<keyword evidence="1" id="KW-0175">Coiled coil</keyword>
<feature type="coiled-coil region" evidence="1">
    <location>
        <begin position="27"/>
        <end position="65"/>
    </location>
</feature>
<dbReference type="AlphaFoldDB" id="A0A6A4HEU8"/>
<evidence type="ECO:0000313" key="2">
    <source>
        <dbReference type="EMBL" id="KAE9395624.1"/>
    </source>
</evidence>
<keyword evidence="3" id="KW-1185">Reference proteome</keyword>
<reference evidence="2" key="1">
    <citation type="journal article" date="2019" name="Environ. Microbiol.">
        <title>Fungal ecological strategies reflected in gene transcription - a case study of two litter decomposers.</title>
        <authorList>
            <person name="Barbi F."/>
            <person name="Kohler A."/>
            <person name="Barry K."/>
            <person name="Baskaran P."/>
            <person name="Daum C."/>
            <person name="Fauchery L."/>
            <person name="Ihrmark K."/>
            <person name="Kuo A."/>
            <person name="LaButti K."/>
            <person name="Lipzen A."/>
            <person name="Morin E."/>
            <person name="Grigoriev I.V."/>
            <person name="Henrissat B."/>
            <person name="Lindahl B."/>
            <person name="Martin F."/>
        </authorList>
    </citation>
    <scope>NUCLEOTIDE SEQUENCE</scope>
    <source>
        <strain evidence="2">JB14</strain>
    </source>
</reference>
<evidence type="ECO:0000256" key="1">
    <source>
        <dbReference type="SAM" id="Coils"/>
    </source>
</evidence>
<dbReference type="Proteomes" id="UP000799118">
    <property type="component" value="Unassembled WGS sequence"/>
</dbReference>
<organism evidence="2 3">
    <name type="scientific">Gymnopus androsaceus JB14</name>
    <dbReference type="NCBI Taxonomy" id="1447944"/>
    <lineage>
        <taxon>Eukaryota</taxon>
        <taxon>Fungi</taxon>
        <taxon>Dikarya</taxon>
        <taxon>Basidiomycota</taxon>
        <taxon>Agaricomycotina</taxon>
        <taxon>Agaricomycetes</taxon>
        <taxon>Agaricomycetidae</taxon>
        <taxon>Agaricales</taxon>
        <taxon>Marasmiineae</taxon>
        <taxon>Omphalotaceae</taxon>
        <taxon>Gymnopus</taxon>
    </lineage>
</organism>
<proteinExistence type="predicted"/>